<evidence type="ECO:0000313" key="1">
    <source>
        <dbReference type="EMBL" id="KAH7917961.1"/>
    </source>
</evidence>
<dbReference type="Proteomes" id="UP000790709">
    <property type="component" value="Unassembled WGS sequence"/>
</dbReference>
<name>A0ACB8AWP4_9AGAM</name>
<protein>
    <submittedName>
        <fullName evidence="1">Uncharacterized protein</fullName>
    </submittedName>
</protein>
<gene>
    <name evidence="1" type="ORF">BV22DRAFT_1052065</name>
</gene>
<comment type="caution">
    <text evidence="1">The sequence shown here is derived from an EMBL/GenBank/DDBJ whole genome shotgun (WGS) entry which is preliminary data.</text>
</comment>
<sequence length="356" mass="37342">MYHQSFHVLGPICLLLGYLRQVVAQPAAASCLSTTDFGWATNVLGQDPCLVAHDLFVPNPCGDTTVFFPTLSNSEGYPPPTTSDAGPCLCNTVIYSLATACASCQGSESPSWTEWTANCPATLYQQWPDGIPSNTAIPPWAYLPLDNSQWDLTQAQDNATGQGLTTSSSSTNAATTTAQSTSISQHSNGPSTPSSSSPASEMPSDRTTSSNGSTPSNASSSSKSSVSPPDNSNPVLSSNSSNSSGLTNSIIGGVVGGVTGVVGLIALVLFVWCRRSRIKKSLKTQRPASGESQIHDKLIIPPQPMVDQYPSTTKLYNPDDPSTFPPTPPVIDIAWTSGDRPPSNSNLRGYTGIPEL</sequence>
<dbReference type="EMBL" id="MU266887">
    <property type="protein sequence ID" value="KAH7917961.1"/>
    <property type="molecule type" value="Genomic_DNA"/>
</dbReference>
<evidence type="ECO:0000313" key="2">
    <source>
        <dbReference type="Proteomes" id="UP000790709"/>
    </source>
</evidence>
<accession>A0ACB8AWP4</accession>
<reference evidence="1" key="1">
    <citation type="journal article" date="2021" name="New Phytol.">
        <title>Evolutionary innovations through gain and loss of genes in the ectomycorrhizal Boletales.</title>
        <authorList>
            <person name="Wu G."/>
            <person name="Miyauchi S."/>
            <person name="Morin E."/>
            <person name="Kuo A."/>
            <person name="Drula E."/>
            <person name="Varga T."/>
            <person name="Kohler A."/>
            <person name="Feng B."/>
            <person name="Cao Y."/>
            <person name="Lipzen A."/>
            <person name="Daum C."/>
            <person name="Hundley H."/>
            <person name="Pangilinan J."/>
            <person name="Johnson J."/>
            <person name="Barry K."/>
            <person name="LaButti K."/>
            <person name="Ng V."/>
            <person name="Ahrendt S."/>
            <person name="Min B."/>
            <person name="Choi I.G."/>
            <person name="Park H."/>
            <person name="Plett J.M."/>
            <person name="Magnuson J."/>
            <person name="Spatafora J.W."/>
            <person name="Nagy L.G."/>
            <person name="Henrissat B."/>
            <person name="Grigoriev I.V."/>
            <person name="Yang Z.L."/>
            <person name="Xu J."/>
            <person name="Martin F.M."/>
        </authorList>
    </citation>
    <scope>NUCLEOTIDE SEQUENCE</scope>
    <source>
        <strain evidence="1">KUC20120723A-06</strain>
    </source>
</reference>
<organism evidence="1 2">
    <name type="scientific">Leucogyrophana mollusca</name>
    <dbReference type="NCBI Taxonomy" id="85980"/>
    <lineage>
        <taxon>Eukaryota</taxon>
        <taxon>Fungi</taxon>
        <taxon>Dikarya</taxon>
        <taxon>Basidiomycota</taxon>
        <taxon>Agaricomycotina</taxon>
        <taxon>Agaricomycetes</taxon>
        <taxon>Agaricomycetidae</taxon>
        <taxon>Boletales</taxon>
        <taxon>Boletales incertae sedis</taxon>
        <taxon>Leucogyrophana</taxon>
    </lineage>
</organism>
<proteinExistence type="predicted"/>
<keyword evidence="2" id="KW-1185">Reference proteome</keyword>